<proteinExistence type="predicted"/>
<keyword evidence="3" id="KW-0732">Signal</keyword>
<dbReference type="Pfam" id="PF05593">
    <property type="entry name" value="RHS_repeat"/>
    <property type="match status" value="1"/>
</dbReference>
<dbReference type="Gene3D" id="2.180.10.10">
    <property type="entry name" value="RHS repeat-associated core"/>
    <property type="match status" value="2"/>
</dbReference>
<evidence type="ECO:0000259" key="4">
    <source>
        <dbReference type="Pfam" id="PF25023"/>
    </source>
</evidence>
<feature type="domain" description="Teneurin-like YD-shell" evidence="4">
    <location>
        <begin position="1156"/>
        <end position="1440"/>
    </location>
</feature>
<feature type="signal peptide" evidence="3">
    <location>
        <begin position="1"/>
        <end position="43"/>
    </location>
</feature>
<evidence type="ECO:0000313" key="6">
    <source>
        <dbReference type="Proteomes" id="UP000285575"/>
    </source>
</evidence>
<name>A0A437RAL2_9BURK</name>
<dbReference type="InterPro" id="IPR056823">
    <property type="entry name" value="TEN-like_YD-shell"/>
</dbReference>
<accession>A0A437RAL2</accession>
<dbReference type="PANTHER" id="PTHR32305">
    <property type="match status" value="1"/>
</dbReference>
<feature type="region of interest" description="Disordered" evidence="2">
    <location>
        <begin position="1546"/>
        <end position="1586"/>
    </location>
</feature>
<evidence type="ECO:0000256" key="3">
    <source>
        <dbReference type="SAM" id="SignalP"/>
    </source>
</evidence>
<dbReference type="NCBIfam" id="TIGR01643">
    <property type="entry name" value="YD_repeat_2x"/>
    <property type="match status" value="1"/>
</dbReference>
<dbReference type="Pfam" id="PF25023">
    <property type="entry name" value="TEN_YD-shell"/>
    <property type="match status" value="1"/>
</dbReference>
<dbReference type="InterPro" id="IPR031325">
    <property type="entry name" value="RHS_repeat"/>
</dbReference>
<keyword evidence="6" id="KW-1185">Reference proteome</keyword>
<evidence type="ECO:0000313" key="5">
    <source>
        <dbReference type="EMBL" id="RVU43821.1"/>
    </source>
</evidence>
<feature type="chain" id="PRO_5019300172" description="Teneurin-like YD-shell domain-containing protein" evidence="3">
    <location>
        <begin position="44"/>
        <end position="1607"/>
    </location>
</feature>
<dbReference type="EMBL" id="SACR01000006">
    <property type="protein sequence ID" value="RVU43821.1"/>
    <property type="molecule type" value="Genomic_DNA"/>
</dbReference>
<feature type="region of interest" description="Disordered" evidence="2">
    <location>
        <begin position="260"/>
        <end position="297"/>
    </location>
</feature>
<dbReference type="OrthoDB" id="6904246at2"/>
<dbReference type="InterPro" id="IPR050708">
    <property type="entry name" value="T6SS_VgrG/RHS"/>
</dbReference>
<reference evidence="5 6" key="1">
    <citation type="submission" date="2019-01" db="EMBL/GenBank/DDBJ databases">
        <authorList>
            <person name="Chen W.-M."/>
        </authorList>
    </citation>
    <scope>NUCLEOTIDE SEQUENCE [LARGE SCALE GENOMIC DNA]</scope>
    <source>
        <strain evidence="5 6">KYPY4</strain>
    </source>
</reference>
<feature type="compositionally biased region" description="Gly residues" evidence="2">
    <location>
        <begin position="270"/>
        <end position="279"/>
    </location>
</feature>
<dbReference type="InterPro" id="IPR022385">
    <property type="entry name" value="Rhs_assc_core"/>
</dbReference>
<keyword evidence="1" id="KW-0677">Repeat</keyword>
<dbReference type="InterPro" id="IPR006530">
    <property type="entry name" value="YD"/>
</dbReference>
<organism evidence="5 6">
    <name type="scientific">Rubrivivax rivuli</name>
    <dbReference type="NCBI Taxonomy" id="1862385"/>
    <lineage>
        <taxon>Bacteria</taxon>
        <taxon>Pseudomonadati</taxon>
        <taxon>Pseudomonadota</taxon>
        <taxon>Betaproteobacteria</taxon>
        <taxon>Burkholderiales</taxon>
        <taxon>Sphaerotilaceae</taxon>
        <taxon>Rubrivivax</taxon>
    </lineage>
</organism>
<dbReference type="Proteomes" id="UP000285575">
    <property type="component" value="Unassembled WGS sequence"/>
</dbReference>
<gene>
    <name evidence="5" type="ORF">EOE66_19330</name>
</gene>
<dbReference type="NCBIfam" id="TIGR03696">
    <property type="entry name" value="Rhs_assc_core"/>
    <property type="match status" value="1"/>
</dbReference>
<protein>
    <recommendedName>
        <fullName evidence="4">Teneurin-like YD-shell domain-containing protein</fullName>
    </recommendedName>
</protein>
<sequence>MGFGTGDRADSARSTNRNRTAAFWAAVLAGLLCSLQWPTSAFAQGETSMYSEQHRKVRGSSNVDALGPNLFGDQVSLYSGRIEFVQQDLDIPGNNTLPVGIARRLTSGRDLINNAGMFGDWDLEIPRLQGIFAVGSRNFGWAVGDYAPDYYKRCSQFSAPPVGRAMISTGLVWEPDEYWFGTNLYMPGQGSQPLLQRAPGNTLQPSTGSYPLVTKSGWQIQCLGSISNNQGAGHIQGEAFSALAPDGTRWRFDHLVQRRTTTLTKPSSSGGAGGAGGASAPGSDSTGGTRTERDGRVPIFEPMVTMGHRLERAEFWMLPTQAVDRFGNTLTFSYDPANPWRLLAVTSSDGRTLSFTHDGTSQRIRTVFDGTRTWTYEYTGSTLSRVVRPDNSAWQFINADPFKNVGVTYAVNPGCATAGELITAPQTVTMVHPSGASGAFTIQSVHHGRTDVPQRCIYAGGTSRAATPIHFADRSIVSKTLSGPGMPTATWAYAYSAPAASWAPCGAGCNPRKTVSVTDPAGVVTRSTFGTRFGVDEGRLLLEETVTATGAVMRSVATRYRSPAAGPYPDPVGYSVQLGMDNNEATRHAPADQRTVSQQGSTFIWQADAFDQQARATQVTRSSSLGHTRTETTAYHDHLGLWVLGQVASVTTPWGLVPEQHEYDPVTALRTRSYAFGLLKQRLDHHPDGTLRSKADAVNPPTVMTNYHRGVPRNVTYPDGSSERADVNNLGLVTAVTNAFGTTTHYGYDAIGRLATIVYPPESTGGYHATLQTYEQVQHDEWGLAAGHWRQTTQTGNNKTVRYFDGMWRERLRYQQDTTNPAGTGRTVETRYDADGRKVFESYPQRSLANVDTYRPGQSWEHDALDRVTVQRQDSELGVLTSTTEYLNNFQKRVTNPRGHATTFSYQVFDQPSEDSITGIGAPEGVSVSIPRDAFGKALSITRSGTWAGSGVSATRSYVYDAHQRLCKTVEPETGATIQAYDVASNIAWRASGQSATGTGSCDQAAVGGTAKISFGYDALNRLTSTTFGDGQPGISRSYTPDGLLQQTVSSSFTWTYSYNNRRLLTQEALSVPNQTPGAGWNFSYTHDSHGHLHTLTDPWGPVTYAPNALGEPTQASGYVGGVSYHPNGAVAGYTLATGVVRSISLNTRGLPAQWQDTGVMHDSYTYDANGNVTGIQDVLQGVNTRSMGYDGLDRLTTANGPWGSGQYQYDALDNLTYSQLGARSVNHNIDPATNRLTSLSGSQSVLMGYDGQGNVTQRGAQSFSFDKANRLRTAWGKAHYDYDGHGRRSWTVNADGSTQLNAYTGLGAAGQLRFSNHSVQGGVRYVYLGSQLIAEHKQDGRVIHFHTDALGSPVARTNGPHVLLDRTRYEPYGATVAGSFNPTGIGFTGHVNDADTGLVYMQQRYYDPLAGRFLSVDPVTTNSSTGSSFNRYNYAENNPYKFVDPDGRASCADKDCRTSTIDSEIKRADGGTTKITFVNDNPKGASTNQPISTDTAKTVEAVIAKANVDSININSTTGGDHSKTSAHHSGRAVDINRIDGKQVGADNPGGERVQKAAQSDRNVRENFGPSIMEKRSDADKGPVAVNDPKLTAAHRTHIHISTQPRQ</sequence>
<evidence type="ECO:0000256" key="1">
    <source>
        <dbReference type="ARBA" id="ARBA00022737"/>
    </source>
</evidence>
<dbReference type="PANTHER" id="PTHR32305:SF15">
    <property type="entry name" value="PROTEIN RHSA-RELATED"/>
    <property type="match status" value="1"/>
</dbReference>
<comment type="caution">
    <text evidence="5">The sequence shown here is derived from an EMBL/GenBank/DDBJ whole genome shotgun (WGS) entry which is preliminary data.</text>
</comment>
<evidence type="ECO:0000256" key="2">
    <source>
        <dbReference type="SAM" id="MobiDB-lite"/>
    </source>
</evidence>